<keyword evidence="11" id="KW-0963">Cytoplasm</keyword>
<feature type="short sequence motif" description="'HIGH' region" evidence="11">
    <location>
        <begin position="58"/>
        <end position="68"/>
    </location>
</feature>
<feature type="domain" description="Methionyl/Valyl/Leucyl/Isoleucyl-tRNA synthetase anticodon-binding" evidence="14">
    <location>
        <begin position="692"/>
        <end position="847"/>
    </location>
</feature>
<proteinExistence type="inferred from homology"/>
<dbReference type="Pfam" id="PF08264">
    <property type="entry name" value="Anticodon_1"/>
    <property type="match status" value="1"/>
</dbReference>
<feature type="binding site" evidence="11">
    <location>
        <position position="925"/>
    </location>
    <ligand>
        <name>Zn(2+)</name>
        <dbReference type="ChEBI" id="CHEBI:29105"/>
    </ligand>
</feature>
<dbReference type="PANTHER" id="PTHR42765">
    <property type="entry name" value="SOLEUCYL-TRNA SYNTHETASE"/>
    <property type="match status" value="1"/>
</dbReference>
<feature type="binding site" evidence="11">
    <location>
        <position position="928"/>
    </location>
    <ligand>
        <name>Zn(2+)</name>
        <dbReference type="ChEBI" id="CHEBI:29105"/>
    </ligand>
</feature>
<sequence length="942" mass="105030">MSDYKHTLNLPETAFAMRGNLAQREPQMLAQWTADGLYQQIRAAKKGKKSFILHDGPPYANGNIHIGHAVNKILKDIIVKAKTLSDFDAPYVPGWDCHGLPIELVVEKKYGKPGTKLTVAEFRQHCRDYAQSQIEAQKTDFIRLGVLGDWDNPYRTMDFSSEANIIRVLGKIIDNGHLQQGFKPVHWCTDCGSALAEAEVEYQDKVSPAIDVRFAVADEQVVDKFDHPEQHRGQGPVSVVIWTTTPWTIPANRAVAVNAKLDYSLVQVEQGPNGPERLIIATDLVNEVMARANVEHYHALGFCKGEALELVQIRHPLYDFSVPVILGEHVTTESGTGCVHTAPGHGQEDFVVGKQYGLEVANPVGANGVYLPDTPLFAGQHVFKANDSVVEALKAAGALLVHKAYKHSYPHCWRHKTPIIFRATPQWFISMDKQGLRQQSLAEISNTRWIPDWGQQRIEKMVAGRPDWCISRQRTWGVPIALFVDKDTGALHPQTRTLLEQVAKKVEQGGIQAWFDMDATDLLGADAEQYVKVSDTLDVWFDSGVTHAFVVDQRPEFNHAKQADLYLEGSDQHRGWFMSSLMTGVASKTHAPYRQVLTHGFTVDGEGRKMSKSLGNVVSPQDVMNKLGADILRLWVATADYTSEMTVSDEILNRAADKYRRIRNTARFLLANLNGFDPATDLVPFKEMVELDLWMVSRAAKLQQEIVDAYDNYQFHQVSQKLMNFCTVELGSFYLDVIKDRQYTAHQNSVARKSCQTALYHIAEAMVRWMAPIMSFTAQEIWQALPGERSKYVFTEVWYATLASVPAGQFDDSYWQQVLQVRDEVNKVLEAARRDDKIGASLQAEVTLFASPELAAALGKLGDELRFALITSTAKVTSDKAPAEAVATELAGLKVLVTASAAAKCERCWHHRHDVGADAAHPGICLRCVSNVAGSGEQRKFA</sequence>
<dbReference type="CDD" id="cd07960">
    <property type="entry name" value="Anticodon_Ia_Ile_BEm"/>
    <property type="match status" value="1"/>
</dbReference>
<dbReference type="InterPro" id="IPR002301">
    <property type="entry name" value="Ile-tRNA-ligase"/>
</dbReference>
<dbReference type="Pfam" id="PF06827">
    <property type="entry name" value="zf-FPG_IleRS"/>
    <property type="match status" value="1"/>
</dbReference>
<evidence type="ECO:0000256" key="4">
    <source>
        <dbReference type="ARBA" id="ARBA00022741"/>
    </source>
</evidence>
<protein>
    <recommendedName>
        <fullName evidence="11">Isoleucine--tRNA ligase</fullName>
        <ecNumber evidence="11">6.1.1.5</ecNumber>
    </recommendedName>
    <alternativeName>
        <fullName evidence="11">Isoleucyl-tRNA synthetase</fullName>
        <shortName evidence="11">IleRS</shortName>
    </alternativeName>
</protein>
<feature type="domain" description="Aminoacyl-tRNA synthetase class Ia" evidence="12">
    <location>
        <begin position="27"/>
        <end position="647"/>
    </location>
</feature>
<dbReference type="InterPro" id="IPR050081">
    <property type="entry name" value="Ile-tRNA_ligase"/>
</dbReference>
<dbReference type="PANTHER" id="PTHR42765:SF1">
    <property type="entry name" value="ISOLEUCINE--TRNA LIGASE, MITOCHONDRIAL"/>
    <property type="match status" value="1"/>
</dbReference>
<evidence type="ECO:0000256" key="1">
    <source>
        <dbReference type="ARBA" id="ARBA00006887"/>
    </source>
</evidence>
<evidence type="ECO:0000259" key="12">
    <source>
        <dbReference type="Pfam" id="PF00133"/>
    </source>
</evidence>
<keyword evidence="6 11" id="KW-0067">ATP-binding</keyword>
<feature type="binding site" evidence="11">
    <location>
        <position position="612"/>
    </location>
    <ligand>
        <name>ATP</name>
        <dbReference type="ChEBI" id="CHEBI:30616"/>
    </ligand>
</feature>
<evidence type="ECO:0000256" key="10">
    <source>
        <dbReference type="ARBA" id="ARBA00048359"/>
    </source>
</evidence>
<dbReference type="RefSeq" id="WP_217669073.1">
    <property type="nucleotide sequence ID" value="NZ_JAHRID010000004.1"/>
</dbReference>
<dbReference type="HAMAP" id="MF_02002">
    <property type="entry name" value="Ile_tRNA_synth_type1"/>
    <property type="match status" value="1"/>
</dbReference>
<feature type="binding site" evidence="11">
    <location>
        <position position="905"/>
    </location>
    <ligand>
        <name>Zn(2+)</name>
        <dbReference type="ChEBI" id="CHEBI:29105"/>
    </ligand>
</feature>
<dbReference type="Proteomes" id="UP000704611">
    <property type="component" value="Unassembled WGS sequence"/>
</dbReference>
<comment type="cofactor">
    <cofactor evidence="11">
        <name>Zn(2+)</name>
        <dbReference type="ChEBI" id="CHEBI:29105"/>
    </cofactor>
    <text evidence="11">Binds 1 zinc ion per subunit.</text>
</comment>
<feature type="binding site" evidence="11">
    <location>
        <position position="568"/>
    </location>
    <ligand>
        <name>L-isoleucyl-5'-AMP</name>
        <dbReference type="ChEBI" id="CHEBI:178002"/>
    </ligand>
</feature>
<evidence type="ECO:0000313" key="16">
    <source>
        <dbReference type="Proteomes" id="UP000704611"/>
    </source>
</evidence>
<feature type="short sequence motif" description="'KMSKS' region" evidence="11">
    <location>
        <begin position="609"/>
        <end position="613"/>
    </location>
</feature>
<dbReference type="EC" id="6.1.1.5" evidence="11"/>
<feature type="binding site" evidence="11">
    <location>
        <position position="908"/>
    </location>
    <ligand>
        <name>Zn(2+)</name>
        <dbReference type="ChEBI" id="CHEBI:29105"/>
    </ligand>
</feature>
<evidence type="ECO:0000256" key="2">
    <source>
        <dbReference type="ARBA" id="ARBA00022598"/>
    </source>
</evidence>
<dbReference type="InterPro" id="IPR010663">
    <property type="entry name" value="Znf_FPG/IleRS"/>
</dbReference>
<dbReference type="GO" id="GO:0004822">
    <property type="term" value="F:isoleucine-tRNA ligase activity"/>
    <property type="evidence" value="ECO:0007669"/>
    <property type="project" value="UniProtKB-EC"/>
</dbReference>
<dbReference type="Pfam" id="PF00133">
    <property type="entry name" value="tRNA-synt_1"/>
    <property type="match status" value="1"/>
</dbReference>
<evidence type="ECO:0000259" key="14">
    <source>
        <dbReference type="Pfam" id="PF08264"/>
    </source>
</evidence>
<evidence type="ECO:0000256" key="3">
    <source>
        <dbReference type="ARBA" id="ARBA00022723"/>
    </source>
</evidence>
<keyword evidence="5 11" id="KW-0862">Zinc</keyword>
<accession>A0ABS6MKU3</accession>
<dbReference type="InterPro" id="IPR013155">
    <property type="entry name" value="M/V/L/I-tRNA-synth_anticd-bd"/>
</dbReference>
<comment type="caution">
    <text evidence="15">The sequence shown here is derived from an EMBL/GenBank/DDBJ whole genome shotgun (WGS) entry which is preliminary data.</text>
</comment>
<comment type="function">
    <text evidence="9 11">Catalyzes the attachment of isoleucine to tRNA(Ile). As IleRS can inadvertently accommodate and process structurally similar amino acids such as valine, to avoid such errors it has two additional distinct tRNA(Ile)-dependent editing activities. One activity is designated as 'pretransfer' editing and involves the hydrolysis of activated Val-AMP. The other activity is designated 'posttransfer' editing and involves deacylation of mischarged Val-tRNA(Ile).</text>
</comment>
<keyword evidence="7 11" id="KW-0648">Protein biosynthesis</keyword>
<evidence type="ECO:0000256" key="5">
    <source>
        <dbReference type="ARBA" id="ARBA00022833"/>
    </source>
</evidence>
<dbReference type="NCBIfam" id="TIGR00392">
    <property type="entry name" value="ileS"/>
    <property type="match status" value="1"/>
</dbReference>
<comment type="domain">
    <text evidence="11">IleRS has two distinct active sites: one for aminoacylation and one for editing. The misactivated valine is translocated from the active site to the editing site, which sterically excludes the correctly activated isoleucine. The single editing site contains two valyl binding pockets, one specific for each substrate (Val-AMP or Val-tRNA(Ile)).</text>
</comment>
<comment type="similarity">
    <text evidence="1 11">Belongs to the class-I aminoacyl-tRNA synthetase family. IleS type 1 subfamily.</text>
</comment>
<dbReference type="InterPro" id="IPR002300">
    <property type="entry name" value="aa-tRNA-synth_Ia"/>
</dbReference>
<comment type="subunit">
    <text evidence="11">Monomer.</text>
</comment>
<comment type="subcellular location">
    <subcellularLocation>
        <location evidence="11">Cytoplasm</location>
    </subcellularLocation>
</comment>
<organism evidence="15 16">
    <name type="scientific">Arsukibacterium indicum</name>
    <dbReference type="NCBI Taxonomy" id="2848612"/>
    <lineage>
        <taxon>Bacteria</taxon>
        <taxon>Pseudomonadati</taxon>
        <taxon>Pseudomonadota</taxon>
        <taxon>Gammaproteobacteria</taxon>
        <taxon>Chromatiales</taxon>
        <taxon>Chromatiaceae</taxon>
        <taxon>Arsukibacterium</taxon>
    </lineage>
</organism>
<gene>
    <name evidence="11 15" type="primary">ileS</name>
    <name evidence="15" type="ORF">KQY15_10080</name>
</gene>
<dbReference type="PROSITE" id="PS00178">
    <property type="entry name" value="AA_TRNA_LIGASE_I"/>
    <property type="match status" value="1"/>
</dbReference>
<keyword evidence="3 11" id="KW-0479">Metal-binding</keyword>
<dbReference type="InterPro" id="IPR001412">
    <property type="entry name" value="aa-tRNA-synth_I_CS"/>
</dbReference>
<dbReference type="CDD" id="cd00818">
    <property type="entry name" value="IleRS_core"/>
    <property type="match status" value="1"/>
</dbReference>
<evidence type="ECO:0000256" key="11">
    <source>
        <dbReference type="HAMAP-Rule" id="MF_02002"/>
    </source>
</evidence>
<name>A0ABS6MKU3_9GAMM</name>
<evidence type="ECO:0000256" key="9">
    <source>
        <dbReference type="ARBA" id="ARBA00025217"/>
    </source>
</evidence>
<keyword evidence="4 11" id="KW-0547">Nucleotide-binding</keyword>
<dbReference type="InterPro" id="IPR033708">
    <property type="entry name" value="Anticodon_Ile_BEm"/>
</dbReference>
<dbReference type="InterPro" id="IPR023585">
    <property type="entry name" value="Ile-tRNA-ligase_type1"/>
</dbReference>
<dbReference type="EMBL" id="JAHRID010000004">
    <property type="protein sequence ID" value="MBV2129442.1"/>
    <property type="molecule type" value="Genomic_DNA"/>
</dbReference>
<keyword evidence="16" id="KW-1185">Reference proteome</keyword>
<reference evidence="15 16" key="1">
    <citation type="submission" date="2021-06" db="EMBL/GenBank/DDBJ databases">
        <title>Rheinheimera indica sp. nov., isolated from deep-sea sediment.</title>
        <authorList>
            <person name="Wang Z."/>
            <person name="Zhang X.-Y."/>
        </authorList>
    </citation>
    <scope>NUCLEOTIDE SEQUENCE [LARGE SCALE GENOMIC DNA]</scope>
    <source>
        <strain evidence="15 16">SM2107</strain>
    </source>
</reference>
<evidence type="ECO:0000256" key="8">
    <source>
        <dbReference type="ARBA" id="ARBA00023146"/>
    </source>
</evidence>
<feature type="domain" description="Zinc finger FPG/IleRS-type" evidence="13">
    <location>
        <begin position="904"/>
        <end position="931"/>
    </location>
</feature>
<evidence type="ECO:0000256" key="7">
    <source>
        <dbReference type="ARBA" id="ARBA00022917"/>
    </source>
</evidence>
<evidence type="ECO:0000259" key="13">
    <source>
        <dbReference type="Pfam" id="PF06827"/>
    </source>
</evidence>
<keyword evidence="2 11" id="KW-0436">Ligase</keyword>
<evidence type="ECO:0000256" key="6">
    <source>
        <dbReference type="ARBA" id="ARBA00022840"/>
    </source>
</evidence>
<keyword evidence="8 11" id="KW-0030">Aminoacyl-tRNA synthetase</keyword>
<comment type="catalytic activity">
    <reaction evidence="10 11">
        <text>tRNA(Ile) + L-isoleucine + ATP = L-isoleucyl-tRNA(Ile) + AMP + diphosphate</text>
        <dbReference type="Rhea" id="RHEA:11060"/>
        <dbReference type="Rhea" id="RHEA-COMP:9666"/>
        <dbReference type="Rhea" id="RHEA-COMP:9695"/>
        <dbReference type="ChEBI" id="CHEBI:30616"/>
        <dbReference type="ChEBI" id="CHEBI:33019"/>
        <dbReference type="ChEBI" id="CHEBI:58045"/>
        <dbReference type="ChEBI" id="CHEBI:78442"/>
        <dbReference type="ChEBI" id="CHEBI:78528"/>
        <dbReference type="ChEBI" id="CHEBI:456215"/>
        <dbReference type="EC" id="6.1.1.5"/>
    </reaction>
</comment>
<evidence type="ECO:0000313" key="15">
    <source>
        <dbReference type="EMBL" id="MBV2129442.1"/>
    </source>
</evidence>